<gene>
    <name evidence="5" type="ORF">H8716_08075</name>
</gene>
<comment type="caution">
    <text evidence="5">The sequence shown here is derived from an EMBL/GenBank/DDBJ whole genome shotgun (WGS) entry which is preliminary data.</text>
</comment>
<dbReference type="PRINTS" id="PR00133">
    <property type="entry name" value="GLHYDRLASE3"/>
</dbReference>
<evidence type="ECO:0000256" key="1">
    <source>
        <dbReference type="ARBA" id="ARBA00005336"/>
    </source>
</evidence>
<accession>A0ABR7N9G0</accession>
<dbReference type="InterPro" id="IPR002772">
    <property type="entry name" value="Glyco_hydro_3_C"/>
</dbReference>
<feature type="coiled-coil region" evidence="3">
    <location>
        <begin position="791"/>
        <end position="818"/>
    </location>
</feature>
<organism evidence="5 6">
    <name type="scientific">Jingyaoa shaoxingensis</name>
    <dbReference type="NCBI Taxonomy" id="2763671"/>
    <lineage>
        <taxon>Bacteria</taxon>
        <taxon>Bacillati</taxon>
        <taxon>Bacillota</taxon>
        <taxon>Clostridia</taxon>
        <taxon>Lachnospirales</taxon>
        <taxon>Lachnospiraceae</taxon>
        <taxon>Jingyaoa</taxon>
    </lineage>
</organism>
<dbReference type="InterPro" id="IPR013783">
    <property type="entry name" value="Ig-like_fold"/>
</dbReference>
<evidence type="ECO:0000256" key="2">
    <source>
        <dbReference type="ARBA" id="ARBA00022801"/>
    </source>
</evidence>
<dbReference type="Proteomes" id="UP000657421">
    <property type="component" value="Unassembled WGS sequence"/>
</dbReference>
<comment type="similarity">
    <text evidence="1">Belongs to the glycosyl hydrolase 3 family.</text>
</comment>
<dbReference type="SUPFAM" id="SSF51445">
    <property type="entry name" value="(Trans)glycosidases"/>
    <property type="match status" value="1"/>
</dbReference>
<evidence type="ECO:0000313" key="5">
    <source>
        <dbReference type="EMBL" id="MBC8573037.1"/>
    </source>
</evidence>
<dbReference type="SMART" id="SM01217">
    <property type="entry name" value="Fn3_like"/>
    <property type="match status" value="1"/>
</dbReference>
<dbReference type="InterPro" id="IPR026891">
    <property type="entry name" value="Fn3-like"/>
</dbReference>
<dbReference type="GO" id="GO:0016787">
    <property type="term" value="F:hydrolase activity"/>
    <property type="evidence" value="ECO:0007669"/>
    <property type="project" value="UniProtKB-KW"/>
</dbReference>
<proteinExistence type="inferred from homology"/>
<dbReference type="InterPro" id="IPR036881">
    <property type="entry name" value="Glyco_hydro_3_C_sf"/>
</dbReference>
<evidence type="ECO:0000313" key="6">
    <source>
        <dbReference type="Proteomes" id="UP000657421"/>
    </source>
</evidence>
<keyword evidence="2 5" id="KW-0378">Hydrolase</keyword>
<dbReference type="InterPro" id="IPR017853">
    <property type="entry name" value="GH"/>
</dbReference>
<dbReference type="InterPro" id="IPR001764">
    <property type="entry name" value="Glyco_hydro_3_N"/>
</dbReference>
<dbReference type="Pfam" id="PF01915">
    <property type="entry name" value="Glyco_hydro_3_C"/>
    <property type="match status" value="1"/>
</dbReference>
<dbReference type="PANTHER" id="PTHR42715:SF10">
    <property type="entry name" value="BETA-GLUCOSIDASE"/>
    <property type="match status" value="1"/>
</dbReference>
<dbReference type="Gene3D" id="3.20.20.300">
    <property type="entry name" value="Glycoside hydrolase, family 3, N-terminal domain"/>
    <property type="match status" value="1"/>
</dbReference>
<sequence>MKKRKFSGTTDTKVSPREQRNQELARILAEEGIVLLKNDGILPLKKENKIGLFGNGAVCTIKGGTGSGDVNARNVVSVYQGMKNEGFQITSEEWLKDYEEKYKRARQNWRDLILHRTEKAGISDFFNIYVANPFQMPEGRKIIREDLAGTETAVYVISRNAGEGDDRHAEPGDYYLSALEKEELRVLSEFCENLVILINSGAQIDLEELLAVKKIKAIMNISQPGMEGGNAAAGVLSGRVCPSGKLTDTWAVKYQDFPNADEFSYRNGDTSEEVYSDGIYVGYRYFDAAQIEPRYAFGYGLSYTEFEIAVEKTELYGTETRVAVRVKNTGKRFAGKEVVQIYLSCPQKEPREVKKLVAFAKTRLLKPEEEEQLTLIFDQKNYAYYSETDHSWKIESGDYILLAGNASDHLRAVKVVTVEQTVTIEKAHRIGSLKQSLKEWEPDPKVAVEKRKEWMESAEKDSGKLILTPVEEEKQIYVSPLAQEAEKVVKKLSDRQLVLMSLGEISKGHEVALGAAGIMVPGAAGETSGCLEKEYQIPGVSMADGPAGLRIMKEYKADIEAGNVYTNGILGSMENGFFLKEEKKELQNETIFYQFCTAFPVGTMIAQTWNEELQRMFGRAVGEELQEMGISWWLAPGMNIHRNPLCGRNFEYYSEDPYVSGKTAAAVTRGVQSVPGTGTTIKHFVCNNAEQNRMGSNSILSERTLREIYLRGFEIAIKTAQPMAVMSSYNLVNGIHVSENHDLLTNVLRGEWGFAGIVMTDWTTTTAGGSTPWKVMAGGGNLIMPGATSDISDLENALKKGKLKREDLESRIQKLLEIIYQTNAYEGCRSYNEQFEQG</sequence>
<evidence type="ECO:0000256" key="3">
    <source>
        <dbReference type="SAM" id="Coils"/>
    </source>
</evidence>
<evidence type="ECO:0000259" key="4">
    <source>
        <dbReference type="SMART" id="SM01217"/>
    </source>
</evidence>
<reference evidence="5 6" key="1">
    <citation type="submission" date="2020-08" db="EMBL/GenBank/DDBJ databases">
        <title>Genome public.</title>
        <authorList>
            <person name="Liu C."/>
            <person name="Sun Q."/>
        </authorList>
    </citation>
    <scope>NUCLEOTIDE SEQUENCE [LARGE SCALE GENOMIC DNA]</scope>
    <source>
        <strain evidence="5 6">NSJ-46</strain>
    </source>
</reference>
<dbReference type="InterPro" id="IPR036962">
    <property type="entry name" value="Glyco_hydro_3_N_sf"/>
</dbReference>
<protein>
    <submittedName>
        <fullName evidence="5">Glycoside hydrolase family 3 C-terminal domain-containing protein</fullName>
    </submittedName>
</protein>
<dbReference type="Gene3D" id="2.60.40.10">
    <property type="entry name" value="Immunoglobulins"/>
    <property type="match status" value="1"/>
</dbReference>
<dbReference type="InterPro" id="IPR050288">
    <property type="entry name" value="Cellulose_deg_GH3"/>
</dbReference>
<keyword evidence="6" id="KW-1185">Reference proteome</keyword>
<keyword evidence="3" id="KW-0175">Coiled coil</keyword>
<dbReference type="Gene3D" id="3.40.50.1700">
    <property type="entry name" value="Glycoside hydrolase family 3 C-terminal domain"/>
    <property type="match status" value="1"/>
</dbReference>
<dbReference type="EMBL" id="JACRSZ010000007">
    <property type="protein sequence ID" value="MBC8573037.1"/>
    <property type="molecule type" value="Genomic_DNA"/>
</dbReference>
<dbReference type="Pfam" id="PF14310">
    <property type="entry name" value="Fn3-like"/>
    <property type="match status" value="1"/>
</dbReference>
<dbReference type="PANTHER" id="PTHR42715">
    <property type="entry name" value="BETA-GLUCOSIDASE"/>
    <property type="match status" value="1"/>
</dbReference>
<dbReference type="Pfam" id="PF00933">
    <property type="entry name" value="Glyco_hydro_3"/>
    <property type="match status" value="1"/>
</dbReference>
<feature type="domain" description="Fibronectin type III-like" evidence="4">
    <location>
        <begin position="337"/>
        <end position="407"/>
    </location>
</feature>
<dbReference type="SUPFAM" id="SSF52279">
    <property type="entry name" value="Beta-D-glucan exohydrolase, C-terminal domain"/>
    <property type="match status" value="1"/>
</dbReference>
<name>A0ABR7N9G0_9FIRM</name>